<evidence type="ECO:0000259" key="1">
    <source>
        <dbReference type="Pfam" id="PF09356"/>
    </source>
</evidence>
<dbReference type="Pfam" id="PF09356">
    <property type="entry name" value="Phage_BR0599"/>
    <property type="match status" value="1"/>
</dbReference>
<feature type="non-terminal residue" evidence="2">
    <location>
        <position position="1"/>
    </location>
</feature>
<evidence type="ECO:0000313" key="3">
    <source>
        <dbReference type="Proteomes" id="UP000530032"/>
    </source>
</evidence>
<protein>
    <submittedName>
        <fullName evidence="2">Phage BR0599 family protein</fullName>
    </submittedName>
</protein>
<dbReference type="RefSeq" id="WP_198462440.1">
    <property type="nucleotide sequence ID" value="NZ_JABBCQ020000056.1"/>
</dbReference>
<gene>
    <name evidence="2" type="ORF">HF327_021825</name>
</gene>
<comment type="caution">
    <text evidence="2">The sequence shown here is derived from an EMBL/GenBank/DDBJ whole genome shotgun (WGS) entry which is preliminary data.</text>
</comment>
<dbReference type="Pfam" id="PF09931">
    <property type="entry name" value="Phage_phiJL001_Gp84_N"/>
    <property type="match status" value="1"/>
</dbReference>
<dbReference type="InterPro" id="IPR011928">
    <property type="entry name" value="Phage_phiJL001_Gp84"/>
</dbReference>
<proteinExistence type="predicted"/>
<name>A0A843B6Y3_9BURK</name>
<organism evidence="2 3">
    <name type="scientific">Comamonas suwonensis</name>
    <dbReference type="NCBI Taxonomy" id="2606214"/>
    <lineage>
        <taxon>Bacteria</taxon>
        <taxon>Pseudomonadati</taxon>
        <taxon>Pseudomonadota</taxon>
        <taxon>Betaproteobacteria</taxon>
        <taxon>Burkholderiales</taxon>
        <taxon>Comamonadaceae</taxon>
        <taxon>Comamonas</taxon>
    </lineage>
</organism>
<keyword evidence="3" id="KW-1185">Reference proteome</keyword>
<dbReference type="Proteomes" id="UP000530032">
    <property type="component" value="Unassembled WGS sequence"/>
</dbReference>
<dbReference type="EMBL" id="JABBCQ020000056">
    <property type="protein sequence ID" value="MBI1627106.1"/>
    <property type="molecule type" value="Genomic_DNA"/>
</dbReference>
<evidence type="ECO:0000313" key="2">
    <source>
        <dbReference type="EMBL" id="MBI1627106.1"/>
    </source>
</evidence>
<sequence length="236" mass="25566">DRVIQFDGHEWLPLPISDDGIRMTGEASADTVHVTLPAAQPVAQLFRSTPPSEEIFLTVRDYDAAAADAEVCWVGSVSSVVFAKPGQAELVCDSLSASMQRDGLRLRYERSCPHSVYDGRCSVNKALHAMVVHVTQLTGTHIWFDAAGIPDISVFSYGAAEWHVDDTAELRGIEVASGSQVELIGGTYGLAIGDSVTLYPGCDGLRSTCNDRFNNLLNHGGFPHMPGESIYGKRLW</sequence>
<dbReference type="NCBIfam" id="TIGR02218">
    <property type="entry name" value="phg_TIGR02218"/>
    <property type="match status" value="1"/>
</dbReference>
<reference evidence="2" key="1">
    <citation type="submission" date="2020-12" db="EMBL/GenBank/DDBJ databases">
        <title>Comamonas sp. nov., isolated from stream water.</title>
        <authorList>
            <person name="Park K.-H."/>
        </authorList>
    </citation>
    <scope>NUCLEOTIDE SEQUENCE</scope>
    <source>
        <strain evidence="2">EJ-4</strain>
    </source>
</reference>
<feature type="domain" description="Bacteriophage phiJL001 Gp84 C-terminal" evidence="1">
    <location>
        <begin position="154"/>
        <end position="228"/>
    </location>
</feature>
<dbReference type="AlphaFoldDB" id="A0A843B6Y3"/>
<accession>A0A843B6Y3</accession>
<dbReference type="InterPro" id="IPR018964">
    <property type="entry name" value="Phage_phiJL001_Gp84_C"/>
</dbReference>